<protein>
    <submittedName>
        <fullName evidence="1">Uncharacterized protein</fullName>
    </submittedName>
</protein>
<dbReference type="Proteomes" id="UP000245626">
    <property type="component" value="Unassembled WGS sequence"/>
</dbReference>
<evidence type="ECO:0000313" key="2">
    <source>
        <dbReference type="Proteomes" id="UP000245626"/>
    </source>
</evidence>
<evidence type="ECO:0000313" key="1">
    <source>
        <dbReference type="EMBL" id="PWN47737.1"/>
    </source>
</evidence>
<organism evidence="1 2">
    <name type="scientific">Violaceomyces palustris</name>
    <dbReference type="NCBI Taxonomy" id="1673888"/>
    <lineage>
        <taxon>Eukaryota</taxon>
        <taxon>Fungi</taxon>
        <taxon>Dikarya</taxon>
        <taxon>Basidiomycota</taxon>
        <taxon>Ustilaginomycotina</taxon>
        <taxon>Ustilaginomycetes</taxon>
        <taxon>Violaceomycetales</taxon>
        <taxon>Violaceomycetaceae</taxon>
        <taxon>Violaceomyces</taxon>
    </lineage>
</organism>
<reference evidence="1 2" key="1">
    <citation type="journal article" date="2018" name="Mol. Biol. Evol.">
        <title>Broad Genomic Sampling Reveals a Smut Pathogenic Ancestry of the Fungal Clade Ustilaginomycotina.</title>
        <authorList>
            <person name="Kijpornyongpan T."/>
            <person name="Mondo S.J."/>
            <person name="Barry K."/>
            <person name="Sandor L."/>
            <person name="Lee J."/>
            <person name="Lipzen A."/>
            <person name="Pangilinan J."/>
            <person name="LaButti K."/>
            <person name="Hainaut M."/>
            <person name="Henrissat B."/>
            <person name="Grigoriev I.V."/>
            <person name="Spatafora J.W."/>
            <person name="Aime M.C."/>
        </authorList>
    </citation>
    <scope>NUCLEOTIDE SEQUENCE [LARGE SCALE GENOMIC DNA]</scope>
    <source>
        <strain evidence="1 2">SA 807</strain>
    </source>
</reference>
<gene>
    <name evidence="1" type="ORF">IE53DRAFT_232383</name>
</gene>
<proteinExistence type="predicted"/>
<keyword evidence="2" id="KW-1185">Reference proteome</keyword>
<sequence>MSPIQPSSHLFPPICLGFIFAWRSRWLPISFPFLFSLPNGLAQWVAQMGEMWILSPPPLSLSLFPLLHTFYFFCVGSFFSFLGLSLRKAFPIPSSRLHLDPLKRCPPPFLPPSIPSLLT</sequence>
<accession>A0ACD0NPL3</accession>
<dbReference type="EMBL" id="KZ820351">
    <property type="protein sequence ID" value="PWN47737.1"/>
    <property type="molecule type" value="Genomic_DNA"/>
</dbReference>
<name>A0ACD0NPL3_9BASI</name>